<accession>A0A750HZ39</accession>
<feature type="transmembrane region" description="Helical" evidence="1">
    <location>
        <begin position="71"/>
        <end position="97"/>
    </location>
</feature>
<proteinExistence type="predicted"/>
<organism evidence="2">
    <name type="scientific">Salmonella enterica</name>
    <name type="common">Salmonella choleraesuis</name>
    <dbReference type="NCBI Taxonomy" id="28901"/>
    <lineage>
        <taxon>Bacteria</taxon>
        <taxon>Pseudomonadati</taxon>
        <taxon>Pseudomonadota</taxon>
        <taxon>Gammaproteobacteria</taxon>
        <taxon>Enterobacterales</taxon>
        <taxon>Enterobacteriaceae</taxon>
        <taxon>Salmonella</taxon>
    </lineage>
</organism>
<protein>
    <submittedName>
        <fullName evidence="2">Uncharacterized protein</fullName>
    </submittedName>
</protein>
<gene>
    <name evidence="2" type="ORF">G9F26_003960</name>
</gene>
<reference evidence="2" key="1">
    <citation type="journal article" date="2018" name="Genome Biol.">
        <title>SKESA: strategic k-mer extension for scrupulous assemblies.</title>
        <authorList>
            <person name="Souvorov A."/>
            <person name="Agarwala R."/>
            <person name="Lipman D.J."/>
        </authorList>
    </citation>
    <scope>NUCLEOTIDE SEQUENCE</scope>
    <source>
        <strain evidence="2">MA.CK_93/00002981</strain>
    </source>
</reference>
<dbReference type="AlphaFoldDB" id="A0A750HZ39"/>
<comment type="caution">
    <text evidence="2">The sequence shown here is derived from an EMBL/GenBank/DDBJ whole genome shotgun (WGS) entry which is preliminary data.</text>
</comment>
<dbReference type="EMBL" id="DAAVPZ010000028">
    <property type="protein sequence ID" value="HAF6279765.1"/>
    <property type="molecule type" value="Genomic_DNA"/>
</dbReference>
<reference evidence="2" key="2">
    <citation type="submission" date="2020-02" db="EMBL/GenBank/DDBJ databases">
        <authorList>
            <consortium name="NCBI Pathogen Detection Project"/>
        </authorList>
    </citation>
    <scope>NUCLEOTIDE SEQUENCE</scope>
    <source>
        <strain evidence="2">MA.CK_93/00002981</strain>
    </source>
</reference>
<evidence type="ECO:0000313" key="2">
    <source>
        <dbReference type="EMBL" id="HAF6279765.1"/>
    </source>
</evidence>
<evidence type="ECO:0000256" key="1">
    <source>
        <dbReference type="SAM" id="Phobius"/>
    </source>
</evidence>
<keyword evidence="1" id="KW-1133">Transmembrane helix</keyword>
<keyword evidence="1" id="KW-0472">Membrane</keyword>
<keyword evidence="1" id="KW-0812">Transmembrane</keyword>
<sequence>MFDVFRIQQQHYVQNNVNEGFSCFIQTPDNLKGNEPADYPYFDFDAARKQQAETSAIQPRLTESQSPLSSLTFYLVILLGAVTFIAFIIGFTTGFLYGD</sequence>
<name>A0A750HZ39_SALER</name>